<dbReference type="Gene3D" id="3.90.226.10">
    <property type="entry name" value="2-enoyl-CoA Hydratase, Chain A, domain 1"/>
    <property type="match status" value="1"/>
</dbReference>
<comment type="similarity">
    <text evidence="2 6">Belongs to the enoyl-CoA hydratase/isomerase family.</text>
</comment>
<dbReference type="InterPro" id="IPR014748">
    <property type="entry name" value="Enoyl-CoA_hydra_C"/>
</dbReference>
<dbReference type="InterPro" id="IPR001753">
    <property type="entry name" value="Enoyl-CoA_hydra/iso"/>
</dbReference>
<evidence type="ECO:0000256" key="5">
    <source>
        <dbReference type="ARBA" id="ARBA00023717"/>
    </source>
</evidence>
<dbReference type="Proteomes" id="UP000076512">
    <property type="component" value="Unassembled WGS sequence"/>
</dbReference>
<evidence type="ECO:0000256" key="3">
    <source>
        <dbReference type="ARBA" id="ARBA00022832"/>
    </source>
</evidence>
<dbReference type="STRING" id="455432.AWN90_08680"/>
<proteinExistence type="inferred from homology"/>
<dbReference type="PANTHER" id="PTHR42964:SF1">
    <property type="entry name" value="POLYKETIDE BIOSYNTHESIS ENOYL-COA HYDRATASE PKSH-RELATED"/>
    <property type="match status" value="1"/>
</dbReference>
<dbReference type="OrthoDB" id="3473569at2"/>
<evidence type="ECO:0000313" key="7">
    <source>
        <dbReference type="EMBL" id="KZM69592.1"/>
    </source>
</evidence>
<dbReference type="CDD" id="cd06558">
    <property type="entry name" value="crotonase-like"/>
    <property type="match status" value="1"/>
</dbReference>
<dbReference type="InterPro" id="IPR029045">
    <property type="entry name" value="ClpP/crotonase-like_dom_sf"/>
</dbReference>
<dbReference type="PANTHER" id="PTHR42964">
    <property type="entry name" value="ENOYL-COA HYDRATASE"/>
    <property type="match status" value="1"/>
</dbReference>
<comment type="catalytic activity">
    <reaction evidence="4">
        <text>a (3S)-3-hydroxyacyl-CoA = a (2E)-enoyl-CoA + H2O</text>
        <dbReference type="Rhea" id="RHEA:16105"/>
        <dbReference type="ChEBI" id="CHEBI:15377"/>
        <dbReference type="ChEBI" id="CHEBI:57318"/>
        <dbReference type="ChEBI" id="CHEBI:58856"/>
        <dbReference type="EC" id="4.2.1.17"/>
    </reaction>
</comment>
<dbReference type="RefSeq" id="WP_067584717.1">
    <property type="nucleotide sequence ID" value="NZ_JABMCZ010000002.1"/>
</dbReference>
<gene>
    <name evidence="7" type="ORF">AWN90_08680</name>
</gene>
<dbReference type="PROSITE" id="PS00166">
    <property type="entry name" value="ENOYL_COA_HYDRATASE"/>
    <property type="match status" value="1"/>
</dbReference>
<dbReference type="InterPro" id="IPR018376">
    <property type="entry name" value="Enoyl-CoA_hyd/isom_CS"/>
</dbReference>
<comment type="function">
    <text evidence="1">Could possibly oxidize fatty acids using specific components.</text>
</comment>
<evidence type="ECO:0000256" key="4">
    <source>
        <dbReference type="ARBA" id="ARBA00023709"/>
    </source>
</evidence>
<keyword evidence="3" id="KW-0276">Fatty acid metabolism</keyword>
<accession>A0A164IN03</accession>
<evidence type="ECO:0000256" key="1">
    <source>
        <dbReference type="ARBA" id="ARBA00002994"/>
    </source>
</evidence>
<keyword evidence="3" id="KW-0443">Lipid metabolism</keyword>
<dbReference type="AlphaFoldDB" id="A0A164IN03"/>
<reference evidence="7 8" key="1">
    <citation type="submission" date="2016-04" db="EMBL/GenBank/DDBJ databases">
        <authorList>
            <person name="Evans L.H."/>
            <person name="Alamgir A."/>
            <person name="Owens N."/>
            <person name="Weber N.D."/>
            <person name="Virtaneva K."/>
            <person name="Barbian K."/>
            <person name="Babar A."/>
            <person name="Rosenke K."/>
        </authorList>
    </citation>
    <scope>NUCLEOTIDE SEQUENCE [LARGE SCALE GENOMIC DNA]</scope>
    <source>
        <strain evidence="7 8">IFM 0406</strain>
    </source>
</reference>
<keyword evidence="8" id="KW-1185">Reference proteome</keyword>
<dbReference type="EMBL" id="LWGR01000020">
    <property type="protein sequence ID" value="KZM69592.1"/>
    <property type="molecule type" value="Genomic_DNA"/>
</dbReference>
<sequence>MSDFQTIRFEQSGAIARITLDRPTAANGIDQQMGRELAQVANRCADDPALKVVALTGAGKFFSAGGDLKAMAAQEDGAGAYVKHLAHDLHEAMSSFARMNALLLAAVNGAAAGAGFSLAIAADLVVAAESAAFTMAYTRAGLSPDGGASYYLPRLIGLRRTQELMLTNRTLRAAEALDWGLVHRVVPDAELAASVDELAAQFAAGPAHANAAVKKLLLVSSGHNLEEQLAREADFIGACADSADGREGIAAFLDKRAAAFE</sequence>
<evidence type="ECO:0000313" key="8">
    <source>
        <dbReference type="Proteomes" id="UP000076512"/>
    </source>
</evidence>
<comment type="catalytic activity">
    <reaction evidence="5">
        <text>a 4-saturated-(3S)-3-hydroxyacyl-CoA = a (3E)-enoyl-CoA + H2O</text>
        <dbReference type="Rhea" id="RHEA:20724"/>
        <dbReference type="ChEBI" id="CHEBI:15377"/>
        <dbReference type="ChEBI" id="CHEBI:58521"/>
        <dbReference type="ChEBI" id="CHEBI:137480"/>
        <dbReference type="EC" id="4.2.1.17"/>
    </reaction>
</comment>
<evidence type="ECO:0000256" key="2">
    <source>
        <dbReference type="ARBA" id="ARBA00005254"/>
    </source>
</evidence>
<dbReference type="SUPFAM" id="SSF52096">
    <property type="entry name" value="ClpP/crotonase"/>
    <property type="match status" value="1"/>
</dbReference>
<dbReference type="InterPro" id="IPR051683">
    <property type="entry name" value="Enoyl-CoA_Hydratase/Isomerase"/>
</dbReference>
<dbReference type="Pfam" id="PF00378">
    <property type="entry name" value="ECH_1"/>
    <property type="match status" value="1"/>
</dbReference>
<organism evidence="7 8">
    <name type="scientific">Nocardia terpenica</name>
    <dbReference type="NCBI Taxonomy" id="455432"/>
    <lineage>
        <taxon>Bacteria</taxon>
        <taxon>Bacillati</taxon>
        <taxon>Actinomycetota</taxon>
        <taxon>Actinomycetes</taxon>
        <taxon>Mycobacteriales</taxon>
        <taxon>Nocardiaceae</taxon>
        <taxon>Nocardia</taxon>
    </lineage>
</organism>
<protein>
    <submittedName>
        <fullName evidence="7">Enoyl-CoA hydratase</fullName>
    </submittedName>
</protein>
<dbReference type="Gene3D" id="1.10.12.10">
    <property type="entry name" value="Lyase 2-enoyl-coa Hydratase, Chain A, domain 2"/>
    <property type="match status" value="1"/>
</dbReference>
<comment type="caution">
    <text evidence="7">The sequence shown here is derived from an EMBL/GenBank/DDBJ whole genome shotgun (WGS) entry which is preliminary data.</text>
</comment>
<dbReference type="GO" id="GO:0006631">
    <property type="term" value="P:fatty acid metabolic process"/>
    <property type="evidence" value="ECO:0007669"/>
    <property type="project" value="UniProtKB-KW"/>
</dbReference>
<evidence type="ECO:0000256" key="6">
    <source>
        <dbReference type="RuleBase" id="RU003707"/>
    </source>
</evidence>
<dbReference type="GO" id="GO:0004300">
    <property type="term" value="F:enoyl-CoA hydratase activity"/>
    <property type="evidence" value="ECO:0007669"/>
    <property type="project" value="UniProtKB-EC"/>
</dbReference>
<name>A0A164IN03_9NOCA</name>